<protein>
    <submittedName>
        <fullName evidence="2">DUF1304 family protein</fullName>
    </submittedName>
</protein>
<accession>A0ABY7P5X7</accession>
<organism evidence="2 3">
    <name type="scientific">Streptomyces camelliae</name>
    <dbReference type="NCBI Taxonomy" id="3004093"/>
    <lineage>
        <taxon>Bacteria</taxon>
        <taxon>Bacillati</taxon>
        <taxon>Actinomycetota</taxon>
        <taxon>Actinomycetes</taxon>
        <taxon>Kitasatosporales</taxon>
        <taxon>Streptomycetaceae</taxon>
        <taxon>Streptomyces</taxon>
    </lineage>
</organism>
<dbReference type="Pfam" id="PF06993">
    <property type="entry name" value="DUF1304"/>
    <property type="match status" value="1"/>
</dbReference>
<sequence length="33" mass="3257">MAGAYGGATAGRKIVFVQTVPALIGLALVLAAR</sequence>
<keyword evidence="1" id="KW-0472">Membrane</keyword>
<evidence type="ECO:0000256" key="1">
    <source>
        <dbReference type="SAM" id="Phobius"/>
    </source>
</evidence>
<dbReference type="Proteomes" id="UP001212326">
    <property type="component" value="Chromosome"/>
</dbReference>
<gene>
    <name evidence="2" type="ORF">O1G22_20050</name>
</gene>
<keyword evidence="1" id="KW-0812">Transmembrane</keyword>
<dbReference type="RefSeq" id="WP_270082594.1">
    <property type="nucleotide sequence ID" value="NZ_CP115300.1"/>
</dbReference>
<keyword evidence="3" id="KW-1185">Reference proteome</keyword>
<evidence type="ECO:0000313" key="3">
    <source>
        <dbReference type="Proteomes" id="UP001212326"/>
    </source>
</evidence>
<dbReference type="EMBL" id="CP115300">
    <property type="protein sequence ID" value="WBO64960.1"/>
    <property type="molecule type" value="Genomic_DNA"/>
</dbReference>
<dbReference type="InterPro" id="IPR009732">
    <property type="entry name" value="DUF1304"/>
</dbReference>
<feature type="transmembrane region" description="Helical" evidence="1">
    <location>
        <begin position="14"/>
        <end position="32"/>
    </location>
</feature>
<proteinExistence type="predicted"/>
<evidence type="ECO:0000313" key="2">
    <source>
        <dbReference type="EMBL" id="WBO64960.1"/>
    </source>
</evidence>
<reference evidence="2 3" key="1">
    <citation type="submission" date="2022-12" db="EMBL/GenBank/DDBJ databases">
        <authorList>
            <person name="Mo P."/>
        </authorList>
    </citation>
    <scope>NUCLEOTIDE SEQUENCE [LARGE SCALE GENOMIC DNA]</scope>
    <source>
        <strain evidence="2 3">HUAS 2-6</strain>
    </source>
</reference>
<keyword evidence="1" id="KW-1133">Transmembrane helix</keyword>
<name>A0ABY7P5X7_9ACTN</name>